<comment type="similarity">
    <text evidence="10">Belongs to the TatA/E family.</text>
</comment>
<dbReference type="HAMAP" id="MF_00236">
    <property type="entry name" value="TatA_E"/>
    <property type="match status" value="1"/>
</dbReference>
<keyword evidence="14" id="KW-1185">Reference proteome</keyword>
<evidence type="ECO:0000256" key="2">
    <source>
        <dbReference type="ARBA" id="ARBA00022448"/>
    </source>
</evidence>
<proteinExistence type="inferred from homology"/>
<keyword evidence="2 10" id="KW-0813">Transport</keyword>
<dbReference type="InterPro" id="IPR018448">
    <property type="entry name" value="TatB"/>
</dbReference>
<evidence type="ECO:0000256" key="6">
    <source>
        <dbReference type="ARBA" id="ARBA00022989"/>
    </source>
</evidence>
<keyword evidence="3 10" id="KW-1003">Cell membrane</keyword>
<keyword evidence="7 10" id="KW-0811">Translocation</keyword>
<feature type="compositionally biased region" description="Polar residues" evidence="12">
    <location>
        <begin position="103"/>
        <end position="112"/>
    </location>
</feature>
<dbReference type="GO" id="GO:0043953">
    <property type="term" value="P:protein transport by the Tat complex"/>
    <property type="evidence" value="ECO:0007669"/>
    <property type="project" value="UniProtKB-UniRule"/>
</dbReference>
<evidence type="ECO:0000313" key="13">
    <source>
        <dbReference type="EMBL" id="ORJ58278.1"/>
    </source>
</evidence>
<feature type="compositionally biased region" description="Basic and acidic residues" evidence="12">
    <location>
        <begin position="48"/>
        <end position="63"/>
    </location>
</feature>
<reference evidence="13 14" key="1">
    <citation type="submission" date="2017-03" db="EMBL/GenBank/DDBJ databases">
        <title>Genome sequence of Geothermobacter sp. EPR-M, Deep-Sea Iron Reducer.</title>
        <authorList>
            <person name="Tully B."/>
            <person name="Savalia P."/>
            <person name="Abuyen K."/>
            <person name="Baughan C."/>
            <person name="Romero E."/>
            <person name="Ronkowski C."/>
            <person name="Torres B."/>
            <person name="Tremblay J."/>
            <person name="Trujillo A."/>
            <person name="Tyler M."/>
            <person name="Perez-Rodriguez I."/>
            <person name="Amend J."/>
        </authorList>
    </citation>
    <scope>NUCLEOTIDE SEQUENCE [LARGE SCALE GENOMIC DNA]</scope>
    <source>
        <strain evidence="13 14">EPR-M</strain>
    </source>
</reference>
<accession>A0A1X0XZK9</accession>
<comment type="function">
    <text evidence="10">Part of the twin-arginine translocation (Tat) system that transports large folded proteins containing a characteristic twin-arginine motif in their signal peptide across membranes. TatA could form the protein-conducting channel of the Tat system.</text>
</comment>
<dbReference type="RefSeq" id="WP_085011147.1">
    <property type="nucleotide sequence ID" value="NZ_NAAD01000016.1"/>
</dbReference>
<dbReference type="GO" id="GO:0033281">
    <property type="term" value="C:TAT protein transport complex"/>
    <property type="evidence" value="ECO:0007669"/>
    <property type="project" value="UniProtKB-UniRule"/>
</dbReference>
<evidence type="ECO:0000256" key="3">
    <source>
        <dbReference type="ARBA" id="ARBA00022475"/>
    </source>
</evidence>
<dbReference type="HAMAP" id="MF_00237">
    <property type="entry name" value="TatB"/>
    <property type="match status" value="1"/>
</dbReference>
<dbReference type="Pfam" id="PF02416">
    <property type="entry name" value="TatA_B_E"/>
    <property type="match status" value="1"/>
</dbReference>
<evidence type="ECO:0000256" key="8">
    <source>
        <dbReference type="ARBA" id="ARBA00023136"/>
    </source>
</evidence>
<evidence type="ECO:0000256" key="11">
    <source>
        <dbReference type="HAMAP-Rule" id="MF_00237"/>
    </source>
</evidence>
<dbReference type="Proteomes" id="UP000193136">
    <property type="component" value="Unassembled WGS sequence"/>
</dbReference>
<evidence type="ECO:0000256" key="4">
    <source>
        <dbReference type="ARBA" id="ARBA00022692"/>
    </source>
</evidence>
<protein>
    <recommendedName>
        <fullName evidence="10 11">Multifunctional fusion protein</fullName>
    </recommendedName>
    <domain>
        <recommendedName>
            <fullName evidence="10">Sec-independent protein translocase protein TatA</fullName>
        </recommendedName>
    </domain>
    <domain>
        <recommendedName>
            <fullName evidence="11">Sec-independent protein translocase protein TatB homolog</fullName>
        </recommendedName>
    </domain>
</protein>
<keyword evidence="8 10" id="KW-0472">Membrane</keyword>
<dbReference type="InterPro" id="IPR006312">
    <property type="entry name" value="TatA/E"/>
</dbReference>
<dbReference type="AlphaFoldDB" id="A0A1X0XZK9"/>
<dbReference type="NCBIfam" id="TIGR01411">
    <property type="entry name" value="tatAE"/>
    <property type="match status" value="1"/>
</dbReference>
<gene>
    <name evidence="10" type="primary">tatA</name>
    <name evidence="13" type="ORF">B5V00_12520</name>
</gene>
<dbReference type="Gene3D" id="1.20.5.3310">
    <property type="match status" value="1"/>
</dbReference>
<dbReference type="STRING" id="1969733.B5V00_12520"/>
<dbReference type="EMBL" id="NAAD01000016">
    <property type="protein sequence ID" value="ORJ58278.1"/>
    <property type="molecule type" value="Genomic_DNA"/>
</dbReference>
<comment type="subunit">
    <text evidence="10">Forms a complex with TatC.</text>
</comment>
<evidence type="ECO:0000256" key="9">
    <source>
        <dbReference type="ARBA" id="ARBA00025340"/>
    </source>
</evidence>
<evidence type="ECO:0000256" key="1">
    <source>
        <dbReference type="ARBA" id="ARBA00004167"/>
    </source>
</evidence>
<dbReference type="NCBIfam" id="TIGR01410">
    <property type="entry name" value="tatB"/>
    <property type="match status" value="1"/>
</dbReference>
<evidence type="ECO:0000256" key="10">
    <source>
        <dbReference type="HAMAP-Rule" id="MF_00236"/>
    </source>
</evidence>
<evidence type="ECO:0000256" key="12">
    <source>
        <dbReference type="SAM" id="MobiDB-lite"/>
    </source>
</evidence>
<dbReference type="GO" id="GO:0008320">
    <property type="term" value="F:protein transmembrane transporter activity"/>
    <property type="evidence" value="ECO:0007669"/>
    <property type="project" value="UniProtKB-UniRule"/>
</dbReference>
<dbReference type="PRINTS" id="PR01506">
    <property type="entry name" value="TATBPROTEIN"/>
</dbReference>
<dbReference type="PANTHER" id="PTHR33162:SF1">
    <property type="entry name" value="SEC-INDEPENDENT PROTEIN TRANSLOCASE PROTEIN TATA, CHLOROPLASTIC"/>
    <property type="match status" value="1"/>
</dbReference>
<dbReference type="NCBIfam" id="NF011430">
    <property type="entry name" value="PRK14861.1"/>
    <property type="match status" value="1"/>
</dbReference>
<keyword evidence="5 10" id="KW-0653">Protein transport</keyword>
<comment type="caution">
    <text evidence="13">The sequence shown here is derived from an EMBL/GenBank/DDBJ whole genome shotgun (WGS) entry which is preliminary data.</text>
</comment>
<keyword evidence="4 10" id="KW-0812">Transmembrane</keyword>
<evidence type="ECO:0000256" key="7">
    <source>
        <dbReference type="ARBA" id="ARBA00023010"/>
    </source>
</evidence>
<comment type="function">
    <text evidence="9">Part of the twin-arginine translocation (Tat) system that transports large folded proteins containing a characteristic twin-arginine motif in their signal peptide across the thylakoid membrane. Involved in delta pH-dependent protein transport required for chloroplast development, especially thylakoid membrane formation. TATC and TATB mediate precursor recognition, whereas TATA facilitates translocation.</text>
</comment>
<comment type="subcellular location">
    <subcellularLocation>
        <location evidence="10">Cell membrane</location>
        <topology evidence="10">Single-pass membrane protein</topology>
    </subcellularLocation>
    <subcellularLocation>
        <location evidence="1">Membrane</location>
        <topology evidence="1">Single-pass membrane protein</topology>
    </subcellularLocation>
</comment>
<name>A0A1X0XZK9_9BACT</name>
<evidence type="ECO:0000256" key="5">
    <source>
        <dbReference type="ARBA" id="ARBA00022927"/>
    </source>
</evidence>
<dbReference type="PANTHER" id="PTHR33162">
    <property type="entry name" value="SEC-INDEPENDENT PROTEIN TRANSLOCASE PROTEIN TATA, CHLOROPLASTIC"/>
    <property type="match status" value="1"/>
</dbReference>
<dbReference type="InterPro" id="IPR003369">
    <property type="entry name" value="TatA/B/E"/>
</dbReference>
<evidence type="ECO:0000313" key="14">
    <source>
        <dbReference type="Proteomes" id="UP000193136"/>
    </source>
</evidence>
<sequence>MFGIGFPELLMILAIALMVIGPKKLPDIARAMGRAMNEFKKATDEFKHTIQEETRTDELRRQILEGGKLQPPDSAEEEPGPYYSGVKTEVDDEPQEGLGPLAEQTTEETSGTDALREDSTNAELDDKQDSLNKEEHKDEQRG</sequence>
<keyword evidence="6 10" id="KW-1133">Transmembrane helix</keyword>
<comment type="similarity">
    <text evidence="11">Belongs to the TatB family.</text>
</comment>
<feature type="compositionally biased region" description="Basic and acidic residues" evidence="12">
    <location>
        <begin position="114"/>
        <end position="142"/>
    </location>
</feature>
<feature type="region of interest" description="Disordered" evidence="12">
    <location>
        <begin position="48"/>
        <end position="142"/>
    </location>
</feature>
<dbReference type="GO" id="GO:0006886">
    <property type="term" value="P:intracellular protein transport"/>
    <property type="evidence" value="ECO:0007669"/>
    <property type="project" value="UniProtKB-ARBA"/>
</dbReference>
<organism evidence="13 14">
    <name type="scientific">Geothermobacter hydrogeniphilus</name>
    <dbReference type="NCBI Taxonomy" id="1969733"/>
    <lineage>
        <taxon>Bacteria</taxon>
        <taxon>Pseudomonadati</taxon>
        <taxon>Thermodesulfobacteriota</taxon>
        <taxon>Desulfuromonadia</taxon>
        <taxon>Desulfuromonadales</taxon>
        <taxon>Geothermobacteraceae</taxon>
        <taxon>Geothermobacter</taxon>
    </lineage>
</organism>